<name>A0A4Y2JXC9_ARAVE</name>
<sequence length="95" mass="10871">MAYLKLLFIKSLKEHPLISNKTLASEMRAMPLNEKQLQLSLLQLAARTFKAQRPSDPKIQHSNTMLDRNSINKSDRRSKNQLLLFFGRSLNSASS</sequence>
<feature type="compositionally biased region" description="Polar residues" evidence="1">
    <location>
        <begin position="60"/>
        <end position="72"/>
    </location>
</feature>
<gene>
    <name evidence="2" type="ORF">AVEN_104215_1</name>
</gene>
<evidence type="ECO:0000256" key="1">
    <source>
        <dbReference type="SAM" id="MobiDB-lite"/>
    </source>
</evidence>
<reference evidence="2 3" key="1">
    <citation type="journal article" date="2019" name="Sci. Rep.">
        <title>Orb-weaving spider Araneus ventricosus genome elucidates the spidroin gene catalogue.</title>
        <authorList>
            <person name="Kono N."/>
            <person name="Nakamura H."/>
            <person name="Ohtoshi R."/>
            <person name="Moran D.A.P."/>
            <person name="Shinohara A."/>
            <person name="Yoshida Y."/>
            <person name="Fujiwara M."/>
            <person name="Mori M."/>
            <person name="Tomita M."/>
            <person name="Arakawa K."/>
        </authorList>
    </citation>
    <scope>NUCLEOTIDE SEQUENCE [LARGE SCALE GENOMIC DNA]</scope>
</reference>
<evidence type="ECO:0000313" key="2">
    <source>
        <dbReference type="EMBL" id="GBM93906.1"/>
    </source>
</evidence>
<protein>
    <submittedName>
        <fullName evidence="2">Uncharacterized protein</fullName>
    </submittedName>
</protein>
<evidence type="ECO:0000313" key="3">
    <source>
        <dbReference type="Proteomes" id="UP000499080"/>
    </source>
</evidence>
<accession>A0A4Y2JXC9</accession>
<proteinExistence type="predicted"/>
<keyword evidence="3" id="KW-1185">Reference proteome</keyword>
<dbReference type="Proteomes" id="UP000499080">
    <property type="component" value="Unassembled WGS sequence"/>
</dbReference>
<dbReference type="AlphaFoldDB" id="A0A4Y2JXC9"/>
<organism evidence="2 3">
    <name type="scientific">Araneus ventricosus</name>
    <name type="common">Orbweaver spider</name>
    <name type="synonym">Epeira ventricosa</name>
    <dbReference type="NCBI Taxonomy" id="182803"/>
    <lineage>
        <taxon>Eukaryota</taxon>
        <taxon>Metazoa</taxon>
        <taxon>Ecdysozoa</taxon>
        <taxon>Arthropoda</taxon>
        <taxon>Chelicerata</taxon>
        <taxon>Arachnida</taxon>
        <taxon>Araneae</taxon>
        <taxon>Araneomorphae</taxon>
        <taxon>Entelegynae</taxon>
        <taxon>Araneoidea</taxon>
        <taxon>Araneidae</taxon>
        <taxon>Araneus</taxon>
    </lineage>
</organism>
<comment type="caution">
    <text evidence="2">The sequence shown here is derived from an EMBL/GenBank/DDBJ whole genome shotgun (WGS) entry which is preliminary data.</text>
</comment>
<dbReference type="EMBL" id="BGPR01003915">
    <property type="protein sequence ID" value="GBM93906.1"/>
    <property type="molecule type" value="Genomic_DNA"/>
</dbReference>
<feature type="region of interest" description="Disordered" evidence="1">
    <location>
        <begin position="52"/>
        <end position="74"/>
    </location>
</feature>